<evidence type="ECO:0000313" key="13">
    <source>
        <dbReference type="Proteomes" id="UP000694941"/>
    </source>
</evidence>
<dbReference type="PANTHER" id="PTHR46349">
    <property type="entry name" value="CINGULIN-LIKE PROTEIN 1-RELATED"/>
    <property type="match status" value="1"/>
</dbReference>
<dbReference type="Proteomes" id="UP000694941">
    <property type="component" value="Unplaced"/>
</dbReference>
<evidence type="ECO:0000256" key="11">
    <source>
        <dbReference type="SAM" id="Coils"/>
    </source>
</evidence>
<accession>A0ABM1BNC4</accession>
<sequence>MSFTKTTRNIYRSSSGHGDFSIEHGLDMGALTRLEDKIRLLQDDLDAERELRQRVERERTDLSVQLMQYADRLEEAEGSSESQIEMNKKRDVELSKLRKLLEDTHLESEENAHLLRKKHQEAIADFQDQLDGVQKAKAKIEREKQKFQAEVYELLAEVESANKDKLASLKTVEKLEYSVHELNVRIEELNRSLTEVTSQKSRLSSENIELINEVQEYKVSIENITHIKTQLATQLEDTKRHLEDEERKRSSLEQHVHTVEMELESLKVQIEEESEFRLELERQLAKANGEASTWKSKYETELQSHHEEVEELRRKMIAKTAEYEEQLESLLNKCSSLEKHKSRLQSEVEILVMDLEKATTHAQNLERQVTQLEKVNIDLKSKNEELTVIVEQTQRELRIKIADLQKFQYEYDKLKEVKENLVRENKKLADDLNDVKAHLNDANRRIHEMDLEIKRLESEREELSAAYKEAETLRKQEEARAQRLSAEMTQLKYDFEKRLALKEEEMEALRKQKEIEIEHLSMRLAEAEAKLKTEVARLKKKYQVQITELEMSLDAANKQMLDLQKTIKKQSMQIMELQSHYDETHRQLQQTVDQLGIAQRRCQGLQSELDEIRVTLESEIRTKKSLEQSLEESHTRINELTTINANITSAKSKLETELTALQGDYDSIHKDLRAADDRANRTITELKVTKERLVEQHERYVKIENIKKSLEIEVRNYQIRIEEVEANALAGGKRVIAKLETRIRDVEIELEEEKRRHIETQKILRKKEYRLKEILLQTEEDHRNLILMNEALDKVNEQCKMYKRQLAEQEGMSQQNLTRVRRFQRELEAAEERADQAENNLSFIRAKHRSWVTTSQVPGGMKQVFISEEQTSTRY</sequence>
<dbReference type="PANTHER" id="PTHR46349:SF6">
    <property type="entry name" value="MYOSIN-6-LIKE"/>
    <property type="match status" value="1"/>
</dbReference>
<dbReference type="GeneID" id="106469524"/>
<name>A0ABM1BNC4_LIMPO</name>
<evidence type="ECO:0000256" key="8">
    <source>
        <dbReference type="ARBA" id="ARBA00023175"/>
    </source>
</evidence>
<feature type="domain" description="Myosin tail" evidence="12">
    <location>
        <begin position="33"/>
        <end position="847"/>
    </location>
</feature>
<proteinExistence type="inferred from homology"/>
<evidence type="ECO:0000313" key="14">
    <source>
        <dbReference type="RefSeq" id="XP_013785477.1"/>
    </source>
</evidence>
<organism evidence="13 14">
    <name type="scientific">Limulus polyphemus</name>
    <name type="common">Atlantic horseshoe crab</name>
    <dbReference type="NCBI Taxonomy" id="6850"/>
    <lineage>
        <taxon>Eukaryota</taxon>
        <taxon>Metazoa</taxon>
        <taxon>Ecdysozoa</taxon>
        <taxon>Arthropoda</taxon>
        <taxon>Chelicerata</taxon>
        <taxon>Merostomata</taxon>
        <taxon>Xiphosura</taxon>
        <taxon>Limulidae</taxon>
        <taxon>Limulus</taxon>
    </lineage>
</organism>
<feature type="coiled-coil region" evidence="11">
    <location>
        <begin position="700"/>
        <end position="847"/>
    </location>
</feature>
<dbReference type="Gene3D" id="1.20.5.370">
    <property type="match status" value="1"/>
</dbReference>
<keyword evidence="13" id="KW-1185">Reference proteome</keyword>
<dbReference type="Pfam" id="PF01576">
    <property type="entry name" value="Myosin_tail_1"/>
    <property type="match status" value="1"/>
</dbReference>
<dbReference type="InterPro" id="IPR002928">
    <property type="entry name" value="Myosin_tail"/>
</dbReference>
<keyword evidence="4" id="KW-0787">Thick filament</keyword>
<evidence type="ECO:0000256" key="5">
    <source>
        <dbReference type="ARBA" id="ARBA00022490"/>
    </source>
</evidence>
<reference evidence="14" key="1">
    <citation type="submission" date="2025-08" db="UniProtKB">
        <authorList>
            <consortium name="RefSeq"/>
        </authorList>
    </citation>
    <scope>IDENTIFICATION</scope>
    <source>
        <tissue evidence="14">Muscle</tissue>
    </source>
</reference>
<keyword evidence="8" id="KW-0505">Motor protein</keyword>
<feature type="coiled-coil region" evidence="11">
    <location>
        <begin position="116"/>
        <end position="573"/>
    </location>
</feature>
<feature type="coiled-coil region" evidence="11">
    <location>
        <begin position="31"/>
        <end position="72"/>
    </location>
</feature>
<comment type="function">
    <text evidence="10">Paramyosin is a major structural component of many thick filaments isolated from invertebrate muscles.</text>
</comment>
<keyword evidence="5" id="KW-0963">Cytoplasm</keyword>
<protein>
    <recommendedName>
        <fullName evidence="3">Paramyosin</fullName>
    </recommendedName>
</protein>
<evidence type="ECO:0000256" key="1">
    <source>
        <dbReference type="ARBA" id="ARBA00004657"/>
    </source>
</evidence>
<keyword evidence="7" id="KW-0518">Myosin</keyword>
<dbReference type="RefSeq" id="XP_013785477.1">
    <property type="nucleotide sequence ID" value="XM_013930023.1"/>
</dbReference>
<evidence type="ECO:0000256" key="2">
    <source>
        <dbReference type="ARBA" id="ARBA00008447"/>
    </source>
</evidence>
<comment type="similarity">
    <text evidence="2">Belongs to the paramyosin family.</text>
</comment>
<evidence type="ECO:0000256" key="9">
    <source>
        <dbReference type="ARBA" id="ARBA00023179"/>
    </source>
</evidence>
<gene>
    <name evidence="14" type="primary">LOC106469524</name>
</gene>
<dbReference type="SUPFAM" id="SSF90257">
    <property type="entry name" value="Myosin rod fragments"/>
    <property type="match status" value="3"/>
</dbReference>
<evidence type="ECO:0000256" key="10">
    <source>
        <dbReference type="ARBA" id="ARBA00049580"/>
    </source>
</evidence>
<dbReference type="Gene3D" id="1.20.5.340">
    <property type="match status" value="2"/>
</dbReference>
<keyword evidence="9" id="KW-0514">Muscle protein</keyword>
<evidence type="ECO:0000256" key="6">
    <source>
        <dbReference type="ARBA" id="ARBA00023054"/>
    </source>
</evidence>
<evidence type="ECO:0000256" key="7">
    <source>
        <dbReference type="ARBA" id="ARBA00023123"/>
    </source>
</evidence>
<evidence type="ECO:0000259" key="12">
    <source>
        <dbReference type="Pfam" id="PF01576"/>
    </source>
</evidence>
<dbReference type="InterPro" id="IPR014751">
    <property type="entry name" value="XRCC4-like_C"/>
</dbReference>
<dbReference type="Gene3D" id="1.20.5.1160">
    <property type="entry name" value="Vasodilator-stimulated phosphoprotein"/>
    <property type="match status" value="1"/>
</dbReference>
<comment type="subcellular location">
    <subcellularLocation>
        <location evidence="1">Cytoplasm</location>
        <location evidence="1">Myofibril</location>
    </subcellularLocation>
</comment>
<keyword evidence="6 11" id="KW-0175">Coiled coil</keyword>
<evidence type="ECO:0000256" key="4">
    <source>
        <dbReference type="ARBA" id="ARBA00022433"/>
    </source>
</evidence>
<evidence type="ECO:0000256" key="3">
    <source>
        <dbReference type="ARBA" id="ARBA00018623"/>
    </source>
</evidence>